<evidence type="ECO:0000313" key="2">
    <source>
        <dbReference type="EMBL" id="AZN35746.1"/>
    </source>
</evidence>
<keyword evidence="1" id="KW-1133">Transmembrane helix</keyword>
<dbReference type="SUPFAM" id="SSF54523">
    <property type="entry name" value="Pili subunits"/>
    <property type="match status" value="1"/>
</dbReference>
<dbReference type="RefSeq" id="WP_125971764.1">
    <property type="nucleotide sequence ID" value="NZ_CP034433.1"/>
</dbReference>
<keyword evidence="3" id="KW-1185">Reference proteome</keyword>
<organism evidence="2 3">
    <name type="scientific">Iodobacter ciconiae</name>
    <dbReference type="NCBI Taxonomy" id="2496266"/>
    <lineage>
        <taxon>Bacteria</taxon>
        <taxon>Pseudomonadati</taxon>
        <taxon>Pseudomonadota</taxon>
        <taxon>Betaproteobacteria</taxon>
        <taxon>Neisseriales</taxon>
        <taxon>Chitinibacteraceae</taxon>
        <taxon>Iodobacter</taxon>
    </lineage>
</organism>
<keyword evidence="1" id="KW-0812">Transmembrane</keyword>
<dbReference type="InterPro" id="IPR045584">
    <property type="entry name" value="Pilin-like"/>
</dbReference>
<feature type="transmembrane region" description="Helical" evidence="1">
    <location>
        <begin position="12"/>
        <end position="39"/>
    </location>
</feature>
<evidence type="ECO:0000256" key="1">
    <source>
        <dbReference type="SAM" id="Phobius"/>
    </source>
</evidence>
<dbReference type="Proteomes" id="UP000282438">
    <property type="component" value="Chromosome"/>
</dbReference>
<proteinExistence type="predicted"/>
<dbReference type="NCBIfam" id="TIGR02532">
    <property type="entry name" value="IV_pilin_GFxxxE"/>
    <property type="match status" value="1"/>
</dbReference>
<evidence type="ECO:0000313" key="3">
    <source>
        <dbReference type="Proteomes" id="UP000282438"/>
    </source>
</evidence>
<reference evidence="2 3" key="1">
    <citation type="submission" date="2018-12" db="EMBL/GenBank/DDBJ databases">
        <title>Complete genome sequence of Iodobacter sp. H11R3.</title>
        <authorList>
            <person name="Bae J.-W."/>
        </authorList>
    </citation>
    <scope>NUCLEOTIDE SEQUENCE [LARGE SCALE GENOMIC DNA]</scope>
    <source>
        <strain evidence="2 3">H11R3</strain>
    </source>
</reference>
<name>A0A3S8ZQJ4_9NEIS</name>
<dbReference type="InterPro" id="IPR012902">
    <property type="entry name" value="N_methyl_site"/>
</dbReference>
<dbReference type="OrthoDB" id="6880381at2"/>
<dbReference type="KEGG" id="iod:EJO50_04190"/>
<dbReference type="AlphaFoldDB" id="A0A3S8ZQJ4"/>
<keyword evidence="1" id="KW-0472">Membrane</keyword>
<dbReference type="EMBL" id="CP034433">
    <property type="protein sequence ID" value="AZN35746.1"/>
    <property type="molecule type" value="Genomic_DNA"/>
</dbReference>
<dbReference type="Pfam" id="PF07963">
    <property type="entry name" value="N_methyl"/>
    <property type="match status" value="1"/>
</dbReference>
<gene>
    <name evidence="2" type="ORF">EJO50_04190</name>
</gene>
<sequence>MDSQLGKQAGFSLIELMVTMVIFVMLTLAAASLSSSWLVSSHLQKSESVLQMAHSKAKALAIRNANGAAAGLQIIGQKVYICPGNVSNGNCTADTAIWSASFAQSASVSISDSVSDGITTIQFDKAGLAVRALTYTITEKGDRIDGKLV</sequence>
<accession>A0A3S8ZQJ4</accession>
<dbReference type="PROSITE" id="PS00409">
    <property type="entry name" value="PROKAR_NTER_METHYL"/>
    <property type="match status" value="1"/>
</dbReference>
<protein>
    <submittedName>
        <fullName evidence="2">Prepilin-type N-terminal cleavage/methylation domain-containing protein</fullName>
    </submittedName>
</protein>